<protein>
    <submittedName>
        <fullName evidence="1">Uncharacterized protein</fullName>
    </submittedName>
</protein>
<proteinExistence type="predicted"/>
<evidence type="ECO:0000313" key="2">
    <source>
        <dbReference type="Proteomes" id="UP000634136"/>
    </source>
</evidence>
<dbReference type="EMBL" id="JAAIUW010000009">
    <property type="protein sequence ID" value="KAF7816080.1"/>
    <property type="molecule type" value="Genomic_DNA"/>
</dbReference>
<sequence length="48" mass="5458">MAFAPLLPLNSLVLVFDPRYGESFSLVLVLRTPHGNPDIYLQIFKKNI</sequence>
<dbReference type="AlphaFoldDB" id="A0A834WAD0"/>
<gene>
    <name evidence="1" type="ORF">G2W53_030049</name>
</gene>
<dbReference type="Proteomes" id="UP000634136">
    <property type="component" value="Unassembled WGS sequence"/>
</dbReference>
<keyword evidence="2" id="KW-1185">Reference proteome</keyword>
<evidence type="ECO:0000313" key="1">
    <source>
        <dbReference type="EMBL" id="KAF7816080.1"/>
    </source>
</evidence>
<reference evidence="1" key="1">
    <citation type="submission" date="2020-09" db="EMBL/GenBank/DDBJ databases">
        <title>Genome-Enabled Discovery of Anthraquinone Biosynthesis in Senna tora.</title>
        <authorList>
            <person name="Kang S.-H."/>
            <person name="Pandey R.P."/>
            <person name="Lee C.-M."/>
            <person name="Sim J.-S."/>
            <person name="Jeong J.-T."/>
            <person name="Choi B.-S."/>
            <person name="Jung M."/>
            <person name="Ginzburg D."/>
            <person name="Zhao K."/>
            <person name="Won S.Y."/>
            <person name="Oh T.-J."/>
            <person name="Yu Y."/>
            <person name="Kim N.-H."/>
            <person name="Lee O.R."/>
            <person name="Lee T.-H."/>
            <person name="Bashyal P."/>
            <person name="Kim T.-S."/>
            <person name="Lee W.-H."/>
            <person name="Kawkins C."/>
            <person name="Kim C.-K."/>
            <person name="Kim J.S."/>
            <person name="Ahn B.O."/>
            <person name="Rhee S.Y."/>
            <person name="Sohng J.K."/>
        </authorList>
    </citation>
    <scope>NUCLEOTIDE SEQUENCE</scope>
    <source>
        <tissue evidence="1">Leaf</tissue>
    </source>
</reference>
<name>A0A834WAD0_9FABA</name>
<accession>A0A834WAD0</accession>
<comment type="caution">
    <text evidence="1">The sequence shown here is derived from an EMBL/GenBank/DDBJ whole genome shotgun (WGS) entry which is preliminary data.</text>
</comment>
<organism evidence="1 2">
    <name type="scientific">Senna tora</name>
    <dbReference type="NCBI Taxonomy" id="362788"/>
    <lineage>
        <taxon>Eukaryota</taxon>
        <taxon>Viridiplantae</taxon>
        <taxon>Streptophyta</taxon>
        <taxon>Embryophyta</taxon>
        <taxon>Tracheophyta</taxon>
        <taxon>Spermatophyta</taxon>
        <taxon>Magnoliopsida</taxon>
        <taxon>eudicotyledons</taxon>
        <taxon>Gunneridae</taxon>
        <taxon>Pentapetalae</taxon>
        <taxon>rosids</taxon>
        <taxon>fabids</taxon>
        <taxon>Fabales</taxon>
        <taxon>Fabaceae</taxon>
        <taxon>Caesalpinioideae</taxon>
        <taxon>Cassia clade</taxon>
        <taxon>Senna</taxon>
    </lineage>
</organism>